<proteinExistence type="predicted"/>
<reference evidence="1 2" key="1">
    <citation type="journal article" date="2016" name="Sci. Rep.">
        <title>Draft genome sequencing and secretome analysis of fungal phytopathogen Ascochyta rabiei provides insight into the necrotrophic effector repertoire.</title>
        <authorList>
            <person name="Verma S."/>
            <person name="Gazara R.K."/>
            <person name="Nizam S."/>
            <person name="Parween S."/>
            <person name="Chattopadhyay D."/>
            <person name="Verma P.K."/>
        </authorList>
    </citation>
    <scope>NUCLEOTIDE SEQUENCE [LARGE SCALE GENOMIC DNA]</scope>
    <source>
        <strain evidence="1 2">ArDII</strain>
    </source>
</reference>
<organism evidence="1 2">
    <name type="scientific">Didymella rabiei</name>
    <name type="common">Chickpea ascochyta blight fungus</name>
    <name type="synonym">Mycosphaerella rabiei</name>
    <dbReference type="NCBI Taxonomy" id="5454"/>
    <lineage>
        <taxon>Eukaryota</taxon>
        <taxon>Fungi</taxon>
        <taxon>Dikarya</taxon>
        <taxon>Ascomycota</taxon>
        <taxon>Pezizomycotina</taxon>
        <taxon>Dothideomycetes</taxon>
        <taxon>Pleosporomycetidae</taxon>
        <taxon>Pleosporales</taxon>
        <taxon>Pleosporineae</taxon>
        <taxon>Didymellaceae</taxon>
        <taxon>Ascochyta</taxon>
    </lineage>
</organism>
<sequence length="116" mass="13608">MAELDYATRRQHMVGKLERILAQIEKHGRALYSLDEKTNNVKKIPANTQAEIESRKKKYFAAKERYEDALSDWQKEAVERHEKARRKICDTVEKQLNEAGVELKSISFEDVEVEEE</sequence>
<dbReference type="EMBL" id="JYNV01000213">
    <property type="protein sequence ID" value="KZM22486.1"/>
    <property type="molecule type" value="Genomic_DNA"/>
</dbReference>
<keyword evidence="2" id="KW-1185">Reference proteome</keyword>
<accession>A0A163CIF1</accession>
<evidence type="ECO:0000313" key="2">
    <source>
        <dbReference type="Proteomes" id="UP000076837"/>
    </source>
</evidence>
<dbReference type="AlphaFoldDB" id="A0A163CIF1"/>
<dbReference type="Proteomes" id="UP000076837">
    <property type="component" value="Unassembled WGS sequence"/>
</dbReference>
<dbReference type="OrthoDB" id="3768348at2759"/>
<comment type="caution">
    <text evidence="1">The sequence shown here is derived from an EMBL/GenBank/DDBJ whole genome shotgun (WGS) entry which is preliminary data.</text>
</comment>
<evidence type="ECO:0000313" key="1">
    <source>
        <dbReference type="EMBL" id="KZM22486.1"/>
    </source>
</evidence>
<name>A0A163CIF1_DIDRA</name>
<protein>
    <submittedName>
        <fullName evidence="1">Uncharacterized protein</fullName>
    </submittedName>
</protein>
<gene>
    <name evidence="1" type="ORF">ST47_g6374</name>
</gene>